<accession>A0A224Z1C1</accession>
<protein>
    <submittedName>
        <fullName evidence="1">Tick transposon</fullName>
    </submittedName>
</protein>
<proteinExistence type="predicted"/>
<dbReference type="EMBL" id="GFPF01012510">
    <property type="protein sequence ID" value="MAA23656.1"/>
    <property type="molecule type" value="Transcribed_RNA"/>
</dbReference>
<sequence>MAGSAKKNVCSVNYRTRFVTCVCGVVYNIPLTCGKVYIGQTGAGLNERLRQHSNTLKGTPRSHLSSHCRSCGCKPLFDRTHVIFRHMNQRSREIIEAFRIKKNHDTCISAPFIYLHDCEISLLEKT</sequence>
<evidence type="ECO:0000313" key="1">
    <source>
        <dbReference type="EMBL" id="MAA23656.1"/>
    </source>
</evidence>
<name>A0A224Z1C1_9ACAR</name>
<dbReference type="AlphaFoldDB" id="A0A224Z1C1"/>
<organism evidence="1">
    <name type="scientific">Rhipicephalus zambeziensis</name>
    <dbReference type="NCBI Taxonomy" id="60191"/>
    <lineage>
        <taxon>Eukaryota</taxon>
        <taxon>Metazoa</taxon>
        <taxon>Ecdysozoa</taxon>
        <taxon>Arthropoda</taxon>
        <taxon>Chelicerata</taxon>
        <taxon>Arachnida</taxon>
        <taxon>Acari</taxon>
        <taxon>Parasitiformes</taxon>
        <taxon>Ixodida</taxon>
        <taxon>Ixodoidea</taxon>
        <taxon>Ixodidae</taxon>
        <taxon>Rhipicephalinae</taxon>
        <taxon>Rhipicephalus</taxon>
        <taxon>Rhipicephalus</taxon>
    </lineage>
</organism>
<reference evidence="1" key="1">
    <citation type="journal article" date="2017" name="Parasit. Vectors">
        <title>Sialotranscriptomics of Rhipicephalus zambeziensis reveals intricate expression profiles of secretory proteins and suggests tight temporal transcriptional regulation during blood-feeding.</title>
        <authorList>
            <person name="de Castro M.H."/>
            <person name="de Klerk D."/>
            <person name="Pienaar R."/>
            <person name="Rees D.J.G."/>
            <person name="Mans B.J."/>
        </authorList>
    </citation>
    <scope>NUCLEOTIDE SEQUENCE</scope>
    <source>
        <tissue evidence="1">Salivary glands</tissue>
    </source>
</reference>